<comment type="similarity">
    <text evidence="4">Belongs to the acylphosphatase family.</text>
</comment>
<dbReference type="InterPro" id="IPR011761">
    <property type="entry name" value="ATP-grasp"/>
</dbReference>
<dbReference type="GO" id="GO:0005737">
    <property type="term" value="C:cytoplasm"/>
    <property type="evidence" value="ECO:0007669"/>
    <property type="project" value="TreeGrafter"/>
</dbReference>
<feature type="active site" evidence="3">
    <location>
        <position position="400"/>
    </location>
</feature>
<dbReference type="Gene3D" id="3.30.70.100">
    <property type="match status" value="1"/>
</dbReference>
<evidence type="ECO:0000313" key="9">
    <source>
        <dbReference type="Proteomes" id="UP000595349"/>
    </source>
</evidence>
<dbReference type="Pfam" id="PF00708">
    <property type="entry name" value="Acylphosphatase"/>
    <property type="match status" value="1"/>
</dbReference>
<evidence type="ECO:0000256" key="1">
    <source>
        <dbReference type="ARBA" id="ARBA00015991"/>
    </source>
</evidence>
<dbReference type="InterPro" id="IPR001792">
    <property type="entry name" value="Acylphosphatase-like_dom"/>
</dbReference>
<dbReference type="SUPFAM" id="SSF56059">
    <property type="entry name" value="Glutathione synthetase ATP-binding domain-like"/>
    <property type="match status" value="1"/>
</dbReference>
<evidence type="ECO:0000256" key="2">
    <source>
        <dbReference type="PROSITE-ProRule" id="PRU00409"/>
    </source>
</evidence>
<feature type="active site" evidence="3">
    <location>
        <position position="418"/>
    </location>
</feature>
<feature type="region of interest" description="Disordered" evidence="5">
    <location>
        <begin position="485"/>
        <end position="519"/>
    </location>
</feature>
<dbReference type="GO" id="GO:0005524">
    <property type="term" value="F:ATP binding"/>
    <property type="evidence" value="ECO:0007669"/>
    <property type="project" value="UniProtKB-UniRule"/>
</dbReference>
<dbReference type="GO" id="GO:0003998">
    <property type="term" value="F:acylphosphatase activity"/>
    <property type="evidence" value="ECO:0007669"/>
    <property type="project" value="UniProtKB-EC"/>
</dbReference>
<keyword evidence="2" id="KW-0067">ATP-binding</keyword>
<dbReference type="GO" id="GO:0009432">
    <property type="term" value="P:SOS response"/>
    <property type="evidence" value="ECO:0007669"/>
    <property type="project" value="TreeGrafter"/>
</dbReference>
<evidence type="ECO:0000256" key="3">
    <source>
        <dbReference type="PROSITE-ProRule" id="PRU00520"/>
    </source>
</evidence>
<evidence type="ECO:0000259" key="6">
    <source>
        <dbReference type="PROSITE" id="PS50975"/>
    </source>
</evidence>
<dbReference type="PANTHER" id="PTHR21621">
    <property type="entry name" value="RIBOSOMAL PROTEIN S6 MODIFICATION PROTEIN"/>
    <property type="match status" value="1"/>
</dbReference>
<dbReference type="Proteomes" id="UP000595349">
    <property type="component" value="Chromosome"/>
</dbReference>
<dbReference type="PROSITE" id="PS51160">
    <property type="entry name" value="ACYLPHOSPHATASE_3"/>
    <property type="match status" value="1"/>
</dbReference>
<protein>
    <recommendedName>
        <fullName evidence="1 3">acylphosphatase</fullName>
        <ecNumber evidence="3">3.6.1.7</ecNumber>
    </recommendedName>
</protein>
<dbReference type="GO" id="GO:0046872">
    <property type="term" value="F:metal ion binding"/>
    <property type="evidence" value="ECO:0007669"/>
    <property type="project" value="InterPro"/>
</dbReference>
<dbReference type="GO" id="GO:0018169">
    <property type="term" value="F:ribosomal S6-glutamic acid ligase activity"/>
    <property type="evidence" value="ECO:0007669"/>
    <property type="project" value="TreeGrafter"/>
</dbReference>
<name>A0A7T6Z870_9BACI</name>
<evidence type="ECO:0000256" key="4">
    <source>
        <dbReference type="RuleBase" id="RU004168"/>
    </source>
</evidence>
<dbReference type="Gene3D" id="3.30.470.20">
    <property type="entry name" value="ATP-grasp fold, B domain"/>
    <property type="match status" value="2"/>
</dbReference>
<dbReference type="InterPro" id="IPR003806">
    <property type="entry name" value="ATP-grasp_PylC-type"/>
</dbReference>
<evidence type="ECO:0000256" key="5">
    <source>
        <dbReference type="SAM" id="MobiDB-lite"/>
    </source>
</evidence>
<keyword evidence="9" id="KW-1185">Reference proteome</keyword>
<accession>A0A7T6Z870</accession>
<gene>
    <name evidence="8" type="ORF">HUG20_00140</name>
</gene>
<dbReference type="PANTHER" id="PTHR21621:SF0">
    <property type="entry name" value="BETA-CITRYLGLUTAMATE SYNTHASE B-RELATED"/>
    <property type="match status" value="1"/>
</dbReference>
<feature type="domain" description="Acylphosphatase-like" evidence="7">
    <location>
        <begin position="385"/>
        <end position="472"/>
    </location>
</feature>
<dbReference type="AlphaFoldDB" id="A0A7T6Z870"/>
<sequence length="553" mass="63283">MTNEHAWLPHLENAIPKSAYGKKLSMYTIALEAWRRGINVKFYRLEDPEENKLRIRYSLTYQGREHRFESSRGDLLTQEAYDVCDDKDLTKQNLSKAGIPVPDGKRFKEDAYDEVIVDYANTLGYPVVIKPISENGGKGVHANIQDTEEMREALIHVRQDLNYRDVIVEEHVPGKEFRIFIVGNKIIGAVNRIPANIVGDGINSINELINKKNGEKRGNPNLSKNAIEIDKEVLNTIQFKNYTLNSIPEAGDCVFLRNKSSVSMGGDPIDVTEKLTTHMKDLAIKAYQSIPELGLCGLDMIIDEENNLGTVIEINTKPMLGLHLFPVKGSSRDITSPIIDYYFPETVDVEKTNLYFDFDSILEPLKSRSTDMIEVTLPPLGKLYAKRYIISGHVQGVGYRKWIRKQALQHHLHGYTKNKKDGKVVVVVAGSDESDVRAFKDICAQGPKKAQVEKVKAKEWEKPVKIGFEIKKEPTEKRLKDLEKQLQKEKQDKKKIAQERSALDQEKREVKQKLESMEEEKERLQQEYTALRNSRVWRYTKPLRNISSMAKRS</sequence>
<keyword evidence="3" id="KW-0378">Hydrolase</keyword>
<keyword evidence="2" id="KW-0547">Nucleotide-binding</keyword>
<reference evidence="8 9" key="1">
    <citation type="submission" date="2020-06" db="EMBL/GenBank/DDBJ databases">
        <title>Genomic analysis of Salicibibacter sp. NKC21-4.</title>
        <authorList>
            <person name="Oh Y.J."/>
        </authorList>
    </citation>
    <scope>NUCLEOTIDE SEQUENCE [LARGE SCALE GENOMIC DNA]</scope>
    <source>
        <strain evidence="8 9">NKC21-4</strain>
    </source>
</reference>
<dbReference type="InterPro" id="IPR036046">
    <property type="entry name" value="Acylphosphatase-like_dom_sf"/>
</dbReference>
<evidence type="ECO:0000259" key="7">
    <source>
        <dbReference type="PROSITE" id="PS51160"/>
    </source>
</evidence>
<evidence type="ECO:0000313" key="8">
    <source>
        <dbReference type="EMBL" id="QQK78492.1"/>
    </source>
</evidence>
<dbReference type="SUPFAM" id="SSF54975">
    <property type="entry name" value="Acylphosphatase/BLUF domain-like"/>
    <property type="match status" value="1"/>
</dbReference>
<proteinExistence type="inferred from homology"/>
<comment type="catalytic activity">
    <reaction evidence="3">
        <text>an acyl phosphate + H2O = a carboxylate + phosphate + H(+)</text>
        <dbReference type="Rhea" id="RHEA:14965"/>
        <dbReference type="ChEBI" id="CHEBI:15377"/>
        <dbReference type="ChEBI" id="CHEBI:15378"/>
        <dbReference type="ChEBI" id="CHEBI:29067"/>
        <dbReference type="ChEBI" id="CHEBI:43474"/>
        <dbReference type="ChEBI" id="CHEBI:59918"/>
        <dbReference type="EC" id="3.6.1.7"/>
    </reaction>
</comment>
<dbReference type="EC" id="3.6.1.7" evidence="3"/>
<dbReference type="PROSITE" id="PS50975">
    <property type="entry name" value="ATP_GRASP"/>
    <property type="match status" value="1"/>
</dbReference>
<organism evidence="8 9">
    <name type="scientific">Salicibibacter cibi</name>
    <dbReference type="NCBI Taxonomy" id="2743001"/>
    <lineage>
        <taxon>Bacteria</taxon>
        <taxon>Bacillati</taxon>
        <taxon>Bacillota</taxon>
        <taxon>Bacilli</taxon>
        <taxon>Bacillales</taxon>
        <taxon>Bacillaceae</taxon>
        <taxon>Salicibibacter</taxon>
    </lineage>
</organism>
<dbReference type="RefSeq" id="WP_200086661.1">
    <property type="nucleotide sequence ID" value="NZ_CP054706.1"/>
</dbReference>
<feature type="domain" description="ATP-grasp" evidence="6">
    <location>
        <begin position="91"/>
        <end position="343"/>
    </location>
</feature>
<dbReference type="EMBL" id="CP054706">
    <property type="protein sequence ID" value="QQK78492.1"/>
    <property type="molecule type" value="Genomic_DNA"/>
</dbReference>
<dbReference type="Pfam" id="PF02655">
    <property type="entry name" value="ATP-grasp_3"/>
    <property type="match status" value="1"/>
</dbReference>
<dbReference type="KEGG" id="scib:HUG20_00140"/>